<keyword evidence="2" id="KW-1185">Reference proteome</keyword>
<dbReference type="RefSeq" id="WP_316384106.1">
    <property type="nucleotide sequence ID" value="NZ_CP132471.1"/>
</dbReference>
<reference evidence="1" key="1">
    <citation type="submission" date="2023-07" db="EMBL/GenBank/DDBJ databases">
        <title>Genome sequencing of multiple Borrelia sensu lato isolates.</title>
        <authorList>
            <person name="Mongodin E.F."/>
            <person name="Rudenko N."/>
            <person name="Fraser C.M."/>
            <person name="Schutzer S."/>
            <person name="Luft B."/>
            <person name="Morgan R."/>
            <person name="Chastens S."/>
            <person name="Qiu W."/>
        </authorList>
    </citation>
    <scope>NUCLEOTIDE SEQUENCE [LARGE SCALE GENOMIC DNA]</scope>
    <source>
        <strain evidence="1">PotiB3</strain>
    </source>
</reference>
<gene>
    <name evidence="1" type="ORF">QIA44_04910</name>
</gene>
<dbReference type="EMBL" id="CP132471">
    <property type="protein sequence ID" value="WNY69173.1"/>
    <property type="molecule type" value="Genomic_DNA"/>
</dbReference>
<dbReference type="Gene3D" id="1.10.3160.10">
    <property type="entry name" value="Bbcrasp-1"/>
    <property type="match status" value="1"/>
</dbReference>
<sequence>MKKYKLRFTKIATMALFLCSCNLTGSKQELVEKIEKIIKPEVEKIESDKKEEELTFDEIKNVFNFVQISLAFDEVKKVFNSVQRSDEVCKDYRRQFYSSLEYNKIRITKLIEIFNKALTQKAETAYLIRSIIERGSSFVQNPIEIAILDIHKRKDDLIDFKSKEKLKDVKNKINKILAMRQQWIKNIDKIIITYNDNKNLQNNSEELETYLKTTYENILKPDSNEIYDLMIEIGRELQENL</sequence>
<dbReference type="InterPro" id="IPR008421">
    <property type="entry name" value="Borrelia_lipoprotein_PFam54/60"/>
</dbReference>
<accession>A0ABZ0CJC1</accession>
<evidence type="ECO:0000313" key="1">
    <source>
        <dbReference type="EMBL" id="WNY69173.1"/>
    </source>
</evidence>
<evidence type="ECO:0000313" key="2">
    <source>
        <dbReference type="Proteomes" id="UP001301963"/>
    </source>
</evidence>
<dbReference type="NCBIfam" id="NF033729">
    <property type="entry name" value="borfam54_2"/>
    <property type="match status" value="1"/>
</dbReference>
<geneLocation type="plasmid" evidence="1 2">
    <name>lp54</name>
</geneLocation>
<dbReference type="NCBIfam" id="NF033728">
    <property type="entry name" value="borfam54_1"/>
    <property type="match status" value="1"/>
</dbReference>
<proteinExistence type="predicted"/>
<protein>
    <submittedName>
        <fullName evidence="1">Complement regulator-acquiring protein</fullName>
    </submittedName>
</protein>
<dbReference type="NCBIfam" id="NF033730">
    <property type="entry name" value="borfam54_3"/>
    <property type="match status" value="1"/>
</dbReference>
<dbReference type="PROSITE" id="PS51257">
    <property type="entry name" value="PROKAR_LIPOPROTEIN"/>
    <property type="match status" value="1"/>
</dbReference>
<dbReference type="Pfam" id="PF05714">
    <property type="entry name" value="PFam54_60"/>
    <property type="match status" value="1"/>
</dbReference>
<keyword evidence="1" id="KW-0614">Plasmid</keyword>
<name>A0ABZ0CJC1_9SPIR</name>
<organism evidence="1 2">
    <name type="scientific">Borreliella lusitaniae</name>
    <dbReference type="NCBI Taxonomy" id="100177"/>
    <lineage>
        <taxon>Bacteria</taxon>
        <taxon>Pseudomonadati</taxon>
        <taxon>Spirochaetota</taxon>
        <taxon>Spirochaetia</taxon>
        <taxon>Spirochaetales</taxon>
        <taxon>Borreliaceae</taxon>
        <taxon>Borreliella</taxon>
    </lineage>
</organism>
<dbReference type="Proteomes" id="UP001301963">
    <property type="component" value="Plasmid lp54"/>
</dbReference>